<evidence type="ECO:0000256" key="2">
    <source>
        <dbReference type="ARBA" id="ARBA00022741"/>
    </source>
</evidence>
<dbReference type="InterPro" id="IPR050166">
    <property type="entry name" value="ABC_transporter_ATP-bind"/>
</dbReference>
<dbReference type="PROSITE" id="PS00211">
    <property type="entry name" value="ABC_TRANSPORTER_1"/>
    <property type="match status" value="1"/>
</dbReference>
<dbReference type="KEGG" id="nsl:BOX37_15540"/>
<sequence length="271" mass="29803">MATHNDSDAVRSGSLVLENVEKWYPAKEGWNQVIAPTTISIDEGQFVTLIGPSGCGKSTVLSMIAGLTEPDGGILWLDRQPITGPGSDRGMVFQQHVLLPWLTARENVLFALNCARAELSKTERAELADHYLDTVKLGKHKDKKPRELSGGMQQRVGIARAFALQPKVLLLDEPFGALDALTRVDLQGELLRLWESERRTVVLVTHDVDEAIVLSDRILVMSHGPAATVSEDIPVTFPRPREQAELNRDQAFYELRSTLLTSLTAPHPAAA</sequence>
<protein>
    <recommendedName>
        <fullName evidence="4">ABC transporter domain-containing protein</fullName>
    </recommendedName>
</protein>
<evidence type="ECO:0000256" key="3">
    <source>
        <dbReference type="ARBA" id="ARBA00022840"/>
    </source>
</evidence>
<evidence type="ECO:0000313" key="5">
    <source>
        <dbReference type="EMBL" id="APE35126.1"/>
    </source>
</evidence>
<keyword evidence="1" id="KW-0813">Transport</keyword>
<dbReference type="Proteomes" id="UP000183810">
    <property type="component" value="Chromosome"/>
</dbReference>
<dbReference type="RefSeq" id="WP_071928311.1">
    <property type="nucleotide sequence ID" value="NZ_CP018082.1"/>
</dbReference>
<dbReference type="PANTHER" id="PTHR42788:SF13">
    <property type="entry name" value="ALIPHATIC SULFONATES IMPORT ATP-BINDING PROTEIN SSUB"/>
    <property type="match status" value="1"/>
</dbReference>
<gene>
    <name evidence="5" type="ORF">BOX37_15540</name>
</gene>
<dbReference type="InterPro" id="IPR027417">
    <property type="entry name" value="P-loop_NTPase"/>
</dbReference>
<keyword evidence="3" id="KW-0067">ATP-binding</keyword>
<dbReference type="OrthoDB" id="8773773at2"/>
<dbReference type="CDD" id="cd03293">
    <property type="entry name" value="ABC_NrtD_SsuB_transporters"/>
    <property type="match status" value="1"/>
</dbReference>
<keyword evidence="6" id="KW-1185">Reference proteome</keyword>
<dbReference type="Gene3D" id="3.40.50.300">
    <property type="entry name" value="P-loop containing nucleotide triphosphate hydrolases"/>
    <property type="match status" value="1"/>
</dbReference>
<reference evidence="5" key="1">
    <citation type="submission" date="2016-11" db="EMBL/GenBank/DDBJ databases">
        <authorList>
            <person name="Jaros S."/>
            <person name="Januszkiewicz K."/>
            <person name="Wedrychowicz H."/>
        </authorList>
    </citation>
    <scope>NUCLEOTIDE SEQUENCE [LARGE SCALE GENOMIC DNA]</scope>
    <source>
        <strain evidence="5">Y48</strain>
    </source>
</reference>
<evidence type="ECO:0000259" key="4">
    <source>
        <dbReference type="PROSITE" id="PS50893"/>
    </source>
</evidence>
<dbReference type="PANTHER" id="PTHR42788">
    <property type="entry name" value="TAURINE IMPORT ATP-BINDING PROTEIN-RELATED"/>
    <property type="match status" value="1"/>
</dbReference>
<name>A0A1J0VSW2_9NOCA</name>
<dbReference type="PROSITE" id="PS50893">
    <property type="entry name" value="ABC_TRANSPORTER_2"/>
    <property type="match status" value="1"/>
</dbReference>
<feature type="domain" description="ABC transporter" evidence="4">
    <location>
        <begin position="15"/>
        <end position="248"/>
    </location>
</feature>
<dbReference type="InterPro" id="IPR017871">
    <property type="entry name" value="ABC_transporter-like_CS"/>
</dbReference>
<dbReference type="EMBL" id="CP018082">
    <property type="protein sequence ID" value="APE35126.1"/>
    <property type="molecule type" value="Genomic_DNA"/>
</dbReference>
<dbReference type="GO" id="GO:0005524">
    <property type="term" value="F:ATP binding"/>
    <property type="evidence" value="ECO:0007669"/>
    <property type="project" value="UniProtKB-KW"/>
</dbReference>
<dbReference type="GO" id="GO:0016887">
    <property type="term" value="F:ATP hydrolysis activity"/>
    <property type="evidence" value="ECO:0007669"/>
    <property type="project" value="InterPro"/>
</dbReference>
<dbReference type="SUPFAM" id="SSF52540">
    <property type="entry name" value="P-loop containing nucleoside triphosphate hydrolases"/>
    <property type="match status" value="1"/>
</dbReference>
<dbReference type="SMART" id="SM00382">
    <property type="entry name" value="AAA"/>
    <property type="match status" value="1"/>
</dbReference>
<accession>A0A1J0VSW2</accession>
<evidence type="ECO:0000313" key="6">
    <source>
        <dbReference type="Proteomes" id="UP000183810"/>
    </source>
</evidence>
<dbReference type="Pfam" id="PF00005">
    <property type="entry name" value="ABC_tran"/>
    <property type="match status" value="1"/>
</dbReference>
<organism evidence="5 6">
    <name type="scientific">Nocardia mangyaensis</name>
    <dbReference type="NCBI Taxonomy" id="2213200"/>
    <lineage>
        <taxon>Bacteria</taxon>
        <taxon>Bacillati</taxon>
        <taxon>Actinomycetota</taxon>
        <taxon>Actinomycetes</taxon>
        <taxon>Mycobacteriales</taxon>
        <taxon>Nocardiaceae</taxon>
        <taxon>Nocardia</taxon>
    </lineage>
</organism>
<dbReference type="InterPro" id="IPR003593">
    <property type="entry name" value="AAA+_ATPase"/>
</dbReference>
<proteinExistence type="predicted"/>
<evidence type="ECO:0000256" key="1">
    <source>
        <dbReference type="ARBA" id="ARBA00022448"/>
    </source>
</evidence>
<keyword evidence="2" id="KW-0547">Nucleotide-binding</keyword>
<dbReference type="InterPro" id="IPR003439">
    <property type="entry name" value="ABC_transporter-like_ATP-bd"/>
</dbReference>
<dbReference type="AlphaFoldDB" id="A0A1J0VSW2"/>